<dbReference type="Proteomes" id="UP001605036">
    <property type="component" value="Unassembled WGS sequence"/>
</dbReference>
<feature type="domain" description="Protein kinase" evidence="5">
    <location>
        <begin position="1"/>
        <end position="156"/>
    </location>
</feature>
<name>A0ABD1Z5A3_9MARC</name>
<dbReference type="AlphaFoldDB" id="A0ABD1Z5A3"/>
<dbReference type="Gene3D" id="3.30.200.20">
    <property type="entry name" value="Phosphorylase Kinase, domain 1"/>
    <property type="match status" value="1"/>
</dbReference>
<protein>
    <recommendedName>
        <fullName evidence="5">Protein kinase domain-containing protein</fullName>
    </recommendedName>
</protein>
<dbReference type="EMBL" id="JBHFFA010000002">
    <property type="protein sequence ID" value="KAL2641522.1"/>
    <property type="molecule type" value="Genomic_DNA"/>
</dbReference>
<keyword evidence="7" id="KW-1185">Reference proteome</keyword>
<dbReference type="InterPro" id="IPR011009">
    <property type="entry name" value="Kinase-like_dom_sf"/>
</dbReference>
<evidence type="ECO:0000259" key="5">
    <source>
        <dbReference type="PROSITE" id="PS50011"/>
    </source>
</evidence>
<evidence type="ECO:0000313" key="7">
    <source>
        <dbReference type="Proteomes" id="UP001605036"/>
    </source>
</evidence>
<gene>
    <name evidence="6" type="ORF">R1flu_009109</name>
</gene>
<sequence>MVLITVIKHKNLLQLKGFCVRDRRRLLVYEYAENNTLADALWGLQRTSGLNWVQRDIKAQNIFLDKSWEAKIGDFGLVLPVKEKSTSAVNLLATQNGGTLGYFAPEYATAGIVTEKLDAFSYGILVLEILAGRTCIDHSLSDDKISPKNWVGRSIN</sequence>
<evidence type="ECO:0000256" key="4">
    <source>
        <dbReference type="ARBA" id="ARBA00022840"/>
    </source>
</evidence>
<dbReference type="GO" id="GO:0016301">
    <property type="term" value="F:kinase activity"/>
    <property type="evidence" value="ECO:0007669"/>
    <property type="project" value="UniProtKB-KW"/>
</dbReference>
<keyword evidence="1" id="KW-0808">Transferase</keyword>
<dbReference type="InterPro" id="IPR000719">
    <property type="entry name" value="Prot_kinase_dom"/>
</dbReference>
<keyword evidence="2" id="KW-0547">Nucleotide-binding</keyword>
<dbReference type="GO" id="GO:0005524">
    <property type="term" value="F:ATP binding"/>
    <property type="evidence" value="ECO:0007669"/>
    <property type="project" value="UniProtKB-KW"/>
</dbReference>
<reference evidence="6 7" key="1">
    <citation type="submission" date="2024-09" db="EMBL/GenBank/DDBJ databases">
        <title>Chromosome-scale assembly of Riccia fluitans.</title>
        <authorList>
            <person name="Paukszto L."/>
            <person name="Sawicki J."/>
            <person name="Karawczyk K."/>
            <person name="Piernik-Szablinska J."/>
            <person name="Szczecinska M."/>
            <person name="Mazdziarz M."/>
        </authorList>
    </citation>
    <scope>NUCLEOTIDE SEQUENCE [LARGE SCALE GENOMIC DNA]</scope>
    <source>
        <strain evidence="6">Rf_01</strain>
        <tissue evidence="6">Aerial parts of the thallus</tissue>
    </source>
</reference>
<evidence type="ECO:0000256" key="3">
    <source>
        <dbReference type="ARBA" id="ARBA00022777"/>
    </source>
</evidence>
<evidence type="ECO:0000313" key="6">
    <source>
        <dbReference type="EMBL" id="KAL2641522.1"/>
    </source>
</evidence>
<keyword evidence="3" id="KW-0418">Kinase</keyword>
<keyword evidence="4" id="KW-0067">ATP-binding</keyword>
<dbReference type="InterPro" id="IPR052059">
    <property type="entry name" value="CR_Ser/Thr_kinase"/>
</dbReference>
<dbReference type="PANTHER" id="PTHR47973">
    <property type="entry name" value="CYSTEINE-RICH RECEPTOR-LIKE PROTEIN KINASE 3"/>
    <property type="match status" value="1"/>
</dbReference>
<accession>A0ABD1Z5A3</accession>
<organism evidence="6 7">
    <name type="scientific">Riccia fluitans</name>
    <dbReference type="NCBI Taxonomy" id="41844"/>
    <lineage>
        <taxon>Eukaryota</taxon>
        <taxon>Viridiplantae</taxon>
        <taxon>Streptophyta</taxon>
        <taxon>Embryophyta</taxon>
        <taxon>Marchantiophyta</taxon>
        <taxon>Marchantiopsida</taxon>
        <taxon>Marchantiidae</taxon>
        <taxon>Marchantiales</taxon>
        <taxon>Ricciaceae</taxon>
        <taxon>Riccia</taxon>
    </lineage>
</organism>
<dbReference type="PROSITE" id="PS50011">
    <property type="entry name" value="PROTEIN_KINASE_DOM"/>
    <property type="match status" value="1"/>
</dbReference>
<dbReference type="SUPFAM" id="SSF56112">
    <property type="entry name" value="Protein kinase-like (PK-like)"/>
    <property type="match status" value="1"/>
</dbReference>
<proteinExistence type="predicted"/>
<dbReference type="Pfam" id="PF00069">
    <property type="entry name" value="Pkinase"/>
    <property type="match status" value="1"/>
</dbReference>
<evidence type="ECO:0000256" key="2">
    <source>
        <dbReference type="ARBA" id="ARBA00022741"/>
    </source>
</evidence>
<evidence type="ECO:0000256" key="1">
    <source>
        <dbReference type="ARBA" id="ARBA00022679"/>
    </source>
</evidence>
<comment type="caution">
    <text evidence="6">The sequence shown here is derived from an EMBL/GenBank/DDBJ whole genome shotgun (WGS) entry which is preliminary data.</text>
</comment>
<dbReference type="Gene3D" id="1.10.510.10">
    <property type="entry name" value="Transferase(Phosphotransferase) domain 1"/>
    <property type="match status" value="1"/>
</dbReference>